<comment type="caution">
    <text evidence="1">The sequence shown here is derived from an EMBL/GenBank/DDBJ whole genome shotgun (WGS) entry which is preliminary data.</text>
</comment>
<proteinExistence type="predicted"/>
<reference evidence="2" key="1">
    <citation type="journal article" date="2019" name="Int. J. Syst. Evol. Microbiol.">
        <title>The Global Catalogue of Microorganisms (GCM) 10K type strain sequencing project: providing services to taxonomists for standard genome sequencing and annotation.</title>
        <authorList>
            <consortium name="The Broad Institute Genomics Platform"/>
            <consortium name="The Broad Institute Genome Sequencing Center for Infectious Disease"/>
            <person name="Wu L."/>
            <person name="Ma J."/>
        </authorList>
    </citation>
    <scope>NUCLEOTIDE SEQUENCE [LARGE SCALE GENOMIC DNA]</scope>
    <source>
        <strain evidence="2">JCM 17626</strain>
    </source>
</reference>
<dbReference type="InterPro" id="IPR058087">
    <property type="entry name" value="XAC2610_dom"/>
</dbReference>
<evidence type="ECO:0008006" key="3">
    <source>
        <dbReference type="Google" id="ProtNLM"/>
    </source>
</evidence>
<dbReference type="RefSeq" id="WP_344850874.1">
    <property type="nucleotide sequence ID" value="NZ_BAABBY010000003.1"/>
</dbReference>
<evidence type="ECO:0000313" key="1">
    <source>
        <dbReference type="EMBL" id="GAA4201694.1"/>
    </source>
</evidence>
<accession>A0ABP8BB94</accession>
<dbReference type="NCBIfam" id="NF047539">
    <property type="entry name" value="XAC2610_fam"/>
    <property type="match status" value="1"/>
</dbReference>
<organism evidence="1 2">
    <name type="scientific">Pedobacter jeongneungensis</name>
    <dbReference type="NCBI Taxonomy" id="947309"/>
    <lineage>
        <taxon>Bacteria</taxon>
        <taxon>Pseudomonadati</taxon>
        <taxon>Bacteroidota</taxon>
        <taxon>Sphingobacteriia</taxon>
        <taxon>Sphingobacteriales</taxon>
        <taxon>Sphingobacteriaceae</taxon>
        <taxon>Pedobacter</taxon>
    </lineage>
</organism>
<keyword evidence="2" id="KW-1185">Reference proteome</keyword>
<evidence type="ECO:0000313" key="2">
    <source>
        <dbReference type="Proteomes" id="UP001501772"/>
    </source>
</evidence>
<dbReference type="EMBL" id="BAABBY010000003">
    <property type="protein sequence ID" value="GAA4201694.1"/>
    <property type="molecule type" value="Genomic_DNA"/>
</dbReference>
<protein>
    <recommendedName>
        <fullName evidence="3">YD repeat-containing protein</fullName>
    </recommendedName>
</protein>
<sequence length="277" mass="31938">MKFNYLIYIILTFVCLQAKAQPYLLKSTDSEKSFQLHIYYGSEGKGAFVQYVGQKGIIPLEIRTVHVKKNAGNNVPTVYYSWDELMDGKITGNYSLNETTGKIFGAVYKRLKDGRIFKLEQITGNSVDNTQDKLLVNNVLITFSHNENTQLTFNYEPGKRETLQLEGFDNPQQFRKSHIADYNFDGHDDVGFSIPDAGMGVYRTYTIFLYDPVSKRFKKLKEPTNTNAQCLGLCDVKLDTKNKLFFTSCRGGARWWSDVYRFDKANKLIWLRSKEEQ</sequence>
<name>A0ABP8BB94_9SPHI</name>
<dbReference type="Proteomes" id="UP001501772">
    <property type="component" value="Unassembled WGS sequence"/>
</dbReference>
<gene>
    <name evidence="1" type="ORF">GCM10022289_15500</name>
</gene>